<reference evidence="3" key="1">
    <citation type="journal article" date="2019" name="Int. J. Syst. Evol. Microbiol.">
        <title>The Global Catalogue of Microorganisms (GCM) 10K type strain sequencing project: providing services to taxonomists for standard genome sequencing and annotation.</title>
        <authorList>
            <consortium name="The Broad Institute Genomics Platform"/>
            <consortium name="The Broad Institute Genome Sequencing Center for Infectious Disease"/>
            <person name="Wu L."/>
            <person name="Ma J."/>
        </authorList>
    </citation>
    <scope>NUCLEOTIDE SEQUENCE [LARGE SCALE GENOMIC DNA]</scope>
    <source>
        <strain evidence="3">CGMCC 1.10698</strain>
    </source>
</reference>
<dbReference type="Proteomes" id="UP001595773">
    <property type="component" value="Unassembled WGS sequence"/>
</dbReference>
<dbReference type="PROSITE" id="PS51257">
    <property type="entry name" value="PROKAR_LIPOPROTEIN"/>
    <property type="match status" value="1"/>
</dbReference>
<keyword evidence="3" id="KW-1185">Reference proteome</keyword>
<evidence type="ECO:0000313" key="3">
    <source>
        <dbReference type="Proteomes" id="UP001595773"/>
    </source>
</evidence>
<proteinExistence type="predicted"/>
<gene>
    <name evidence="2" type="ORF">ACFOW9_02535</name>
</gene>
<comment type="caution">
    <text evidence="2">The sequence shown here is derived from an EMBL/GenBank/DDBJ whole genome shotgun (WGS) entry which is preliminary data.</text>
</comment>
<accession>A0ABV8QXT0</accession>
<protein>
    <submittedName>
        <fullName evidence="2">DUF3515 domain-containing protein</fullName>
    </submittedName>
</protein>
<sequence>MRANSLTRLSALPFLLVTVLAVSGCASTVEVASAKDSNNPACAPMMVALPDALADAGRRTTSSQATAAWGDPATVVLRCGVTPPTPTTDICVGVNGVDWVIKEGDPTWTLTTYGREPATEILLDPKKVNSSTVLAQLSSAANKLPRLRGCVGPSDVENLPATG</sequence>
<evidence type="ECO:0000313" key="2">
    <source>
        <dbReference type="EMBL" id="MFC4264473.1"/>
    </source>
</evidence>
<evidence type="ECO:0000256" key="1">
    <source>
        <dbReference type="SAM" id="SignalP"/>
    </source>
</evidence>
<dbReference type="EMBL" id="JBHSCQ010000004">
    <property type="protein sequence ID" value="MFC4264473.1"/>
    <property type="molecule type" value="Genomic_DNA"/>
</dbReference>
<dbReference type="Pfam" id="PF12028">
    <property type="entry name" value="DUF3515"/>
    <property type="match status" value="1"/>
</dbReference>
<keyword evidence="1" id="KW-0732">Signal</keyword>
<name>A0ABV8QXT0_9MICC</name>
<organism evidence="2 3">
    <name type="scientific">Arthrobacter cryoconiti</name>
    <dbReference type="NCBI Taxonomy" id="748907"/>
    <lineage>
        <taxon>Bacteria</taxon>
        <taxon>Bacillati</taxon>
        <taxon>Actinomycetota</taxon>
        <taxon>Actinomycetes</taxon>
        <taxon>Micrococcales</taxon>
        <taxon>Micrococcaceae</taxon>
        <taxon>Arthrobacter</taxon>
    </lineage>
</organism>
<feature type="chain" id="PRO_5045888357" evidence="1">
    <location>
        <begin position="35"/>
        <end position="163"/>
    </location>
</feature>
<feature type="signal peptide" evidence="1">
    <location>
        <begin position="1"/>
        <end position="34"/>
    </location>
</feature>
<dbReference type="RefSeq" id="WP_230067652.1">
    <property type="nucleotide sequence ID" value="NZ_BAABLL010000001.1"/>
</dbReference>
<dbReference type="InterPro" id="IPR021903">
    <property type="entry name" value="DUF3515"/>
</dbReference>